<feature type="compositionally biased region" description="Polar residues" evidence="1">
    <location>
        <begin position="514"/>
        <end position="526"/>
    </location>
</feature>
<proteinExistence type="predicted"/>
<evidence type="ECO:0000313" key="3">
    <source>
        <dbReference type="Proteomes" id="UP001437256"/>
    </source>
</evidence>
<feature type="compositionally biased region" description="Polar residues" evidence="1">
    <location>
        <begin position="139"/>
        <end position="156"/>
    </location>
</feature>
<feature type="compositionally biased region" description="Polar residues" evidence="1">
    <location>
        <begin position="302"/>
        <end position="316"/>
    </location>
</feature>
<accession>A0ABR2ZS91</accession>
<feature type="compositionally biased region" description="Low complexity" evidence="1">
    <location>
        <begin position="589"/>
        <end position="598"/>
    </location>
</feature>
<reference evidence="2 3" key="1">
    <citation type="submission" date="2024-05" db="EMBL/GenBank/DDBJ databases">
        <title>A draft genome resource for the thread blight pathogen Marasmius tenuissimus strain MS-2.</title>
        <authorList>
            <person name="Yulfo-Soto G.E."/>
            <person name="Baruah I.K."/>
            <person name="Amoako-Attah I."/>
            <person name="Bukari Y."/>
            <person name="Meinhardt L.W."/>
            <person name="Bailey B.A."/>
            <person name="Cohen S.P."/>
        </authorList>
    </citation>
    <scope>NUCLEOTIDE SEQUENCE [LARGE SCALE GENOMIC DNA]</scope>
    <source>
        <strain evidence="2 3">MS-2</strain>
    </source>
</reference>
<feature type="region of interest" description="Disordered" evidence="1">
    <location>
        <begin position="856"/>
        <end position="900"/>
    </location>
</feature>
<evidence type="ECO:0000313" key="2">
    <source>
        <dbReference type="EMBL" id="KAL0064545.1"/>
    </source>
</evidence>
<feature type="compositionally biased region" description="Polar residues" evidence="1">
    <location>
        <begin position="423"/>
        <end position="441"/>
    </location>
</feature>
<protein>
    <submittedName>
        <fullName evidence="2">Uncharacterized protein</fullName>
    </submittedName>
</protein>
<feature type="region of interest" description="Disordered" evidence="1">
    <location>
        <begin position="580"/>
        <end position="692"/>
    </location>
</feature>
<feature type="compositionally biased region" description="Basic and acidic residues" evidence="1">
    <location>
        <begin position="816"/>
        <end position="826"/>
    </location>
</feature>
<comment type="caution">
    <text evidence="2">The sequence shown here is derived from an EMBL/GenBank/DDBJ whole genome shotgun (WGS) entry which is preliminary data.</text>
</comment>
<feature type="compositionally biased region" description="Basic and acidic residues" evidence="1">
    <location>
        <begin position="24"/>
        <end position="42"/>
    </location>
</feature>
<feature type="compositionally biased region" description="Low complexity" evidence="1">
    <location>
        <begin position="620"/>
        <end position="629"/>
    </location>
</feature>
<gene>
    <name evidence="2" type="ORF">AAF712_008490</name>
</gene>
<keyword evidence="3" id="KW-1185">Reference proteome</keyword>
<feature type="compositionally biased region" description="Low complexity" evidence="1">
    <location>
        <begin position="182"/>
        <end position="200"/>
    </location>
</feature>
<dbReference type="EMBL" id="JBBXMP010000060">
    <property type="protein sequence ID" value="KAL0064545.1"/>
    <property type="molecule type" value="Genomic_DNA"/>
</dbReference>
<dbReference type="Proteomes" id="UP001437256">
    <property type="component" value="Unassembled WGS sequence"/>
</dbReference>
<organism evidence="2 3">
    <name type="scientific">Marasmius tenuissimus</name>
    <dbReference type="NCBI Taxonomy" id="585030"/>
    <lineage>
        <taxon>Eukaryota</taxon>
        <taxon>Fungi</taxon>
        <taxon>Dikarya</taxon>
        <taxon>Basidiomycota</taxon>
        <taxon>Agaricomycotina</taxon>
        <taxon>Agaricomycetes</taxon>
        <taxon>Agaricomycetidae</taxon>
        <taxon>Agaricales</taxon>
        <taxon>Marasmiineae</taxon>
        <taxon>Marasmiaceae</taxon>
        <taxon>Marasmius</taxon>
    </lineage>
</organism>
<sequence>MSSDKEERSVNKPVRRKDRRRRGRDPMKELLKGGKKAKELNKLIDTISLDPLMSSQSQEETSRSRSRLVIEPRSTSNIRDASISSFVSTSSRTDEDHDHEGHIPRPVNEERSSSSTIHFSAVATSNDSKTAGTIPSGDSRPSLSFSPVTSTDSSHLSAHKRDYESISGPRTRSQEHASVTNKLPSLKPSHSLPPSSSSDPPKSPGEGSLVLLRGQNSPNPQLSTAGSHGHTNNTDTITASVPDSIVMPKPEGDTSGKSLSATADSGVKRGRKRNKSPVGVPVETSASYTLPSGAQLPPAPNTPTVDGQAQSPLSTQTQLASLRGALEAARLREEKTRVEIEALRWEVEMARRKESDYHAYTNHLTHQLHSYASYVMSMQMHGGQSPLLQQHPHLGPYAHPMSMGHSPAGSMGSNSASGSGSNTNEHSSPAFSASQFNSRSRPPSRAGTPLKDVGPLAAAPGASLPSPPPSDTVSSPAIPPVPLPPPSTQPPYQIYPTPHSEQNAHSPDEYGPTPASQPLLTPTTSPFVAPPLVSAISPQMSPFPFPWGHESMTGNPPFMSGMSHINYGFNGFSPGHFRPSMAMGVGSMQDKGSQGQSRSKSRKKSRRDKDRNSVAPPVPSDAADAVVSTPPSPSPAHDKFDVSSLLASKPDSSGLFNMSSPSSSIPSTPSSRSRSQQSYHTGQHPMGLAMSEAMLSAPLQSPSPLEVLGLSMDRLRETSSRGRTQASRECPSSSVDFFNSTHPGFGPGYIHSDDAAARPDDPAHDESNGYDGQDESDAEGGAFSGPLADAILKRPETMRTASRRREDQYVCGQEAPRTETTIKGEDQSSTSDTAEEIGEDPIMEFTFPSLSNWANVGSGMTKSTTAKEETRPAEIWDERAPSSPPPTPPSTKDNLDCQNT</sequence>
<feature type="compositionally biased region" description="Low complexity" evidence="1">
    <location>
        <begin position="406"/>
        <end position="422"/>
    </location>
</feature>
<evidence type="ECO:0000256" key="1">
    <source>
        <dbReference type="SAM" id="MobiDB-lite"/>
    </source>
</evidence>
<feature type="compositionally biased region" description="Low complexity" evidence="1">
    <location>
        <begin position="82"/>
        <end position="91"/>
    </location>
</feature>
<feature type="compositionally biased region" description="Basic and acidic residues" evidence="1">
    <location>
        <begin position="1"/>
        <end position="10"/>
    </location>
</feature>
<feature type="compositionally biased region" description="Basic and acidic residues" evidence="1">
    <location>
        <begin position="92"/>
        <end position="112"/>
    </location>
</feature>
<feature type="compositionally biased region" description="Low complexity" evidence="1">
    <location>
        <begin position="454"/>
        <end position="464"/>
    </location>
</feature>
<feature type="compositionally biased region" description="Basic and acidic residues" evidence="1">
    <location>
        <begin position="791"/>
        <end position="808"/>
    </location>
</feature>
<feature type="compositionally biased region" description="Basic and acidic residues" evidence="1">
    <location>
        <begin position="751"/>
        <end position="767"/>
    </location>
</feature>
<feature type="compositionally biased region" description="Polar residues" evidence="1">
    <location>
        <begin position="721"/>
        <end position="742"/>
    </location>
</feature>
<feature type="compositionally biased region" description="Low complexity" evidence="1">
    <location>
        <begin position="659"/>
        <end position="678"/>
    </location>
</feature>
<feature type="compositionally biased region" description="Basic and acidic residues" evidence="1">
    <location>
        <begin position="865"/>
        <end position="880"/>
    </location>
</feature>
<name>A0ABR2ZS91_9AGAR</name>
<feature type="region of interest" description="Disordered" evidence="1">
    <location>
        <begin position="384"/>
        <end position="532"/>
    </location>
</feature>
<feature type="region of interest" description="Disordered" evidence="1">
    <location>
        <begin position="1"/>
        <end position="316"/>
    </location>
</feature>
<feature type="compositionally biased region" description="Basic residues" evidence="1">
    <location>
        <begin position="13"/>
        <end position="23"/>
    </location>
</feature>
<feature type="compositionally biased region" description="Polar residues" evidence="1">
    <location>
        <begin position="214"/>
        <end position="241"/>
    </location>
</feature>
<feature type="compositionally biased region" description="Polar residues" evidence="1">
    <location>
        <begin position="113"/>
        <end position="133"/>
    </location>
</feature>
<feature type="compositionally biased region" description="Polar residues" evidence="1">
    <location>
        <begin position="168"/>
        <end position="181"/>
    </location>
</feature>
<feature type="region of interest" description="Disordered" evidence="1">
    <location>
        <begin position="713"/>
        <end position="840"/>
    </location>
</feature>
<feature type="compositionally biased region" description="Pro residues" evidence="1">
    <location>
        <begin position="477"/>
        <end position="489"/>
    </location>
</feature>